<dbReference type="Proteomes" id="UP000215086">
    <property type="component" value="Chromosome"/>
</dbReference>
<evidence type="ECO:0000313" key="1">
    <source>
        <dbReference type="EMBL" id="ASV73066.1"/>
    </source>
</evidence>
<name>A0A286RAT1_9BACT</name>
<keyword evidence="2" id="KW-1185">Reference proteome</keyword>
<organism evidence="1 2">
    <name type="scientific">Thermogutta terrifontis</name>
    <dbReference type="NCBI Taxonomy" id="1331910"/>
    <lineage>
        <taxon>Bacteria</taxon>
        <taxon>Pseudomonadati</taxon>
        <taxon>Planctomycetota</taxon>
        <taxon>Planctomycetia</taxon>
        <taxon>Pirellulales</taxon>
        <taxon>Thermoguttaceae</taxon>
        <taxon>Thermogutta</taxon>
    </lineage>
</organism>
<accession>A0A286RAT1</accession>
<reference evidence="1 2" key="1">
    <citation type="journal article" name="Front. Microbiol.">
        <title>Sugar Metabolism of the First Thermophilic Planctomycete Thermogutta terrifontis: Comparative Genomic and Transcriptomic Approaches.</title>
        <authorList>
            <person name="Elcheninov A.G."/>
            <person name="Menzel P."/>
            <person name="Gudbergsdottir S.R."/>
            <person name="Slesarev A.I."/>
            <person name="Kadnikov V.V."/>
            <person name="Krogh A."/>
            <person name="Bonch-Osmolovskaya E.A."/>
            <person name="Peng X."/>
            <person name="Kublanov I.V."/>
        </authorList>
    </citation>
    <scope>NUCLEOTIDE SEQUENCE [LARGE SCALE GENOMIC DNA]</scope>
    <source>
        <strain evidence="1 2">R1</strain>
    </source>
</reference>
<protein>
    <submittedName>
        <fullName evidence="1">Uncharacterized protein</fullName>
    </submittedName>
</protein>
<proteinExistence type="predicted"/>
<evidence type="ECO:0000313" key="2">
    <source>
        <dbReference type="Proteomes" id="UP000215086"/>
    </source>
</evidence>
<gene>
    <name evidence="1" type="ORF">THTE_0464</name>
</gene>
<dbReference type="AlphaFoldDB" id="A0A286RAT1"/>
<dbReference type="EMBL" id="CP018477">
    <property type="protein sequence ID" value="ASV73066.1"/>
    <property type="molecule type" value="Genomic_DNA"/>
</dbReference>
<dbReference type="KEGG" id="ttf:THTE_0464"/>
<sequence length="60" mass="6620">METGKADATSTSLRKRIVREIRPGSLWEGHACRARGKPRPADKKRKTGFLRTLLAAFAPG</sequence>